<comment type="caution">
    <text evidence="2">The sequence shown here is derived from an EMBL/GenBank/DDBJ whole genome shotgun (WGS) entry which is preliminary data.</text>
</comment>
<feature type="transmembrane region" description="Helical" evidence="1">
    <location>
        <begin position="232"/>
        <end position="250"/>
    </location>
</feature>
<evidence type="ECO:0000256" key="1">
    <source>
        <dbReference type="SAM" id="Phobius"/>
    </source>
</evidence>
<feature type="transmembrane region" description="Helical" evidence="1">
    <location>
        <begin position="134"/>
        <end position="156"/>
    </location>
</feature>
<keyword evidence="3" id="KW-1185">Reference proteome</keyword>
<protein>
    <recommendedName>
        <fullName evidence="4">PilI</fullName>
    </recommendedName>
</protein>
<evidence type="ECO:0008006" key="4">
    <source>
        <dbReference type="Google" id="ProtNLM"/>
    </source>
</evidence>
<dbReference type="RefSeq" id="WP_044199721.1">
    <property type="nucleotide sequence ID" value="NZ_JMCB01000033.1"/>
</dbReference>
<name>A0A085VVU7_9BACT</name>
<feature type="transmembrane region" description="Helical" evidence="1">
    <location>
        <begin position="56"/>
        <end position="76"/>
    </location>
</feature>
<reference evidence="2 3" key="1">
    <citation type="submission" date="2014-04" db="EMBL/GenBank/DDBJ databases">
        <title>Genome assembly of Hyalangium minutum DSM 14724.</title>
        <authorList>
            <person name="Sharma G."/>
            <person name="Subramanian S."/>
        </authorList>
    </citation>
    <scope>NUCLEOTIDE SEQUENCE [LARGE SCALE GENOMIC DNA]</scope>
    <source>
        <strain evidence="2 3">DSM 14724</strain>
    </source>
</reference>
<gene>
    <name evidence="2" type="ORF">DB31_6152</name>
</gene>
<dbReference type="PANTHER" id="PTHR43471:SF10">
    <property type="entry name" value="SLL1107 PROTEIN"/>
    <property type="match status" value="1"/>
</dbReference>
<dbReference type="GO" id="GO:0140359">
    <property type="term" value="F:ABC-type transporter activity"/>
    <property type="evidence" value="ECO:0007669"/>
    <property type="project" value="InterPro"/>
</dbReference>
<dbReference type="EMBL" id="JMCB01000033">
    <property type="protein sequence ID" value="KFE59560.1"/>
    <property type="molecule type" value="Genomic_DNA"/>
</dbReference>
<accession>A0A085VVU7</accession>
<dbReference type="STRING" id="394096.DB31_6152"/>
<evidence type="ECO:0000313" key="2">
    <source>
        <dbReference type="EMBL" id="KFE59560.1"/>
    </source>
</evidence>
<feature type="transmembrane region" description="Helical" evidence="1">
    <location>
        <begin position="97"/>
        <end position="122"/>
    </location>
</feature>
<dbReference type="AlphaFoldDB" id="A0A085VVU7"/>
<dbReference type="PATRIC" id="fig|394096.3.peg.8869"/>
<dbReference type="GO" id="GO:0005886">
    <property type="term" value="C:plasma membrane"/>
    <property type="evidence" value="ECO:0007669"/>
    <property type="project" value="UniProtKB-SubCell"/>
</dbReference>
<proteinExistence type="predicted"/>
<keyword evidence="1" id="KW-1133">Transmembrane helix</keyword>
<feature type="transmembrane region" description="Helical" evidence="1">
    <location>
        <begin position="21"/>
        <end position="44"/>
    </location>
</feature>
<dbReference type="PANTHER" id="PTHR43471">
    <property type="entry name" value="ABC TRANSPORTER PERMEASE"/>
    <property type="match status" value="1"/>
</dbReference>
<dbReference type="Pfam" id="PF12679">
    <property type="entry name" value="ABC2_membrane_2"/>
    <property type="match status" value="1"/>
</dbReference>
<keyword evidence="1" id="KW-0472">Membrane</keyword>
<sequence>MIRPFLALTFNGFREARRNRVTVVVGAFAFGLLVASSLLTNLSISTFDRVLTDVGIGIMSIVLVLLAVFLSSGMLSREIERRTLFLIVSKPISRAQFLIARFAGNMLTLGVMLAAMAVLFFIQIALYGTLFTEAQFVAIVMLFFELLILSSIGFVMSSFSSQMVSATVTIGAYFAGHLSGDIYEMSKKAEEPFLRWLGKAVYYVLPNLSRLNYRVQATYEIPTPVSELLPSMLYAVGYSAVLITLAAFIFSRRDFK</sequence>
<evidence type="ECO:0000313" key="3">
    <source>
        <dbReference type="Proteomes" id="UP000028725"/>
    </source>
</evidence>
<feature type="transmembrane region" description="Helical" evidence="1">
    <location>
        <begin position="163"/>
        <end position="183"/>
    </location>
</feature>
<keyword evidence="1" id="KW-0812">Transmembrane</keyword>
<dbReference type="Proteomes" id="UP000028725">
    <property type="component" value="Unassembled WGS sequence"/>
</dbReference>
<organism evidence="2 3">
    <name type="scientific">Hyalangium minutum</name>
    <dbReference type="NCBI Taxonomy" id="394096"/>
    <lineage>
        <taxon>Bacteria</taxon>
        <taxon>Pseudomonadati</taxon>
        <taxon>Myxococcota</taxon>
        <taxon>Myxococcia</taxon>
        <taxon>Myxococcales</taxon>
        <taxon>Cystobacterineae</taxon>
        <taxon>Archangiaceae</taxon>
        <taxon>Hyalangium</taxon>
    </lineage>
</organism>